<evidence type="ECO:0000313" key="11">
    <source>
        <dbReference type="Proteomes" id="UP000677457"/>
    </source>
</evidence>
<feature type="domain" description="ABC transmembrane type-2" evidence="7">
    <location>
        <begin position="43"/>
        <end position="270"/>
    </location>
</feature>
<keyword evidence="3 6" id="KW-1133">Transmembrane helix</keyword>
<feature type="transmembrane region" description="Helical" evidence="6">
    <location>
        <begin position="133"/>
        <end position="152"/>
    </location>
</feature>
<accession>A0A542XTS5</accession>
<feature type="transmembrane region" description="Helical" evidence="6">
    <location>
        <begin position="45"/>
        <end position="68"/>
    </location>
</feature>
<dbReference type="InterPro" id="IPR013525">
    <property type="entry name" value="ABC2_TM"/>
</dbReference>
<dbReference type="PIRSF" id="PIRSF006648">
    <property type="entry name" value="DrrB"/>
    <property type="match status" value="1"/>
</dbReference>
<dbReference type="EMBL" id="VFOL01000001">
    <property type="protein sequence ID" value="TQL39083.1"/>
    <property type="molecule type" value="Genomic_DNA"/>
</dbReference>
<dbReference type="GO" id="GO:0046677">
    <property type="term" value="P:response to antibiotic"/>
    <property type="evidence" value="ECO:0007669"/>
    <property type="project" value="UniProtKB-KW"/>
</dbReference>
<evidence type="ECO:0000259" key="7">
    <source>
        <dbReference type="PROSITE" id="PS51012"/>
    </source>
</evidence>
<evidence type="ECO:0000256" key="5">
    <source>
        <dbReference type="ARBA" id="ARBA00023251"/>
    </source>
</evidence>
<evidence type="ECO:0000313" key="8">
    <source>
        <dbReference type="EMBL" id="GIM86902.1"/>
    </source>
</evidence>
<evidence type="ECO:0000256" key="4">
    <source>
        <dbReference type="ARBA" id="ARBA00023136"/>
    </source>
</evidence>
<keyword evidence="5" id="KW-0046">Antibiotic resistance</keyword>
<feature type="transmembrane region" description="Helical" evidence="6">
    <location>
        <begin position="74"/>
        <end position="94"/>
    </location>
</feature>
<keyword evidence="4 6" id="KW-0472">Membrane</keyword>
<dbReference type="EMBL" id="BOQM01000028">
    <property type="protein sequence ID" value="GIM86902.1"/>
    <property type="molecule type" value="Genomic_DNA"/>
</dbReference>
<dbReference type="GO" id="GO:0043190">
    <property type="term" value="C:ATP-binding cassette (ABC) transporter complex"/>
    <property type="evidence" value="ECO:0007669"/>
    <property type="project" value="InterPro"/>
</dbReference>
<sequence length="272" mass="29317">MTASTATIPASTKLVTRVNPFAGLTQSLTVAWRTLVRIKHNPADLADLSVQPIVFTLLFAFVFGGAIGGSVETYVQFLIPGVLVGNMLFTTLTVGQGLNSDLTKGVFDRLQSLPIARWAPLAGRVIADQFKQLWTILVSFLIGLLLGFRFEMGVIRTLAALGLILLFAVAFSWVAVLIGVMSKDPEQVNLFGLSVLLPICFASGQFSPPDTMPGWLQWFAEVNPVGILLQATRGLINGGPVSGPVTWTLVWIAVLVIVFAPLSVRALKRRVS</sequence>
<name>A0A542XTS5_SALAC</name>
<proteinExistence type="inferred from homology"/>
<evidence type="ECO:0000256" key="6">
    <source>
        <dbReference type="RuleBase" id="RU361157"/>
    </source>
</evidence>
<keyword evidence="6" id="KW-0813">Transport</keyword>
<dbReference type="InterPro" id="IPR000412">
    <property type="entry name" value="ABC_2_transport"/>
</dbReference>
<evidence type="ECO:0000256" key="2">
    <source>
        <dbReference type="ARBA" id="ARBA00022692"/>
    </source>
</evidence>
<dbReference type="PANTHER" id="PTHR43229">
    <property type="entry name" value="NODULATION PROTEIN J"/>
    <property type="match status" value="1"/>
</dbReference>
<dbReference type="GO" id="GO:0140359">
    <property type="term" value="F:ABC-type transporter activity"/>
    <property type="evidence" value="ECO:0007669"/>
    <property type="project" value="InterPro"/>
</dbReference>
<keyword evidence="6" id="KW-1003">Cell membrane</keyword>
<feature type="transmembrane region" description="Helical" evidence="6">
    <location>
        <begin position="158"/>
        <end position="181"/>
    </location>
</feature>
<evidence type="ECO:0000256" key="3">
    <source>
        <dbReference type="ARBA" id="ARBA00022989"/>
    </source>
</evidence>
<keyword evidence="11" id="KW-1185">Reference proteome</keyword>
<dbReference type="Proteomes" id="UP000315983">
    <property type="component" value="Unassembled WGS sequence"/>
</dbReference>
<evidence type="ECO:0000313" key="10">
    <source>
        <dbReference type="Proteomes" id="UP000315983"/>
    </source>
</evidence>
<feature type="transmembrane region" description="Helical" evidence="6">
    <location>
        <begin position="188"/>
        <end position="206"/>
    </location>
</feature>
<organism evidence="9 10">
    <name type="scientific">Salinispora arenicola</name>
    <dbReference type="NCBI Taxonomy" id="168697"/>
    <lineage>
        <taxon>Bacteria</taxon>
        <taxon>Bacillati</taxon>
        <taxon>Actinomycetota</taxon>
        <taxon>Actinomycetes</taxon>
        <taxon>Micromonosporales</taxon>
        <taxon>Micromonosporaceae</taxon>
        <taxon>Salinispora</taxon>
    </lineage>
</organism>
<dbReference type="PROSITE" id="PS51012">
    <property type="entry name" value="ABC_TM2"/>
    <property type="match status" value="1"/>
</dbReference>
<evidence type="ECO:0000313" key="9">
    <source>
        <dbReference type="EMBL" id="TQL39083.1"/>
    </source>
</evidence>
<comment type="subcellular location">
    <subcellularLocation>
        <location evidence="6">Cell membrane</location>
        <topology evidence="6">Multi-pass membrane protein</topology>
    </subcellularLocation>
    <subcellularLocation>
        <location evidence="1">Membrane</location>
        <topology evidence="1">Multi-pass membrane protein</topology>
    </subcellularLocation>
</comment>
<dbReference type="InterPro" id="IPR047817">
    <property type="entry name" value="ABC2_TM_bact-type"/>
</dbReference>
<comment type="similarity">
    <text evidence="6">Belongs to the ABC-2 integral membrane protein family.</text>
</comment>
<feature type="transmembrane region" description="Helical" evidence="6">
    <location>
        <begin position="245"/>
        <end position="267"/>
    </location>
</feature>
<dbReference type="Proteomes" id="UP000677457">
    <property type="component" value="Unassembled WGS sequence"/>
</dbReference>
<evidence type="ECO:0000256" key="1">
    <source>
        <dbReference type="ARBA" id="ARBA00004141"/>
    </source>
</evidence>
<dbReference type="GeneID" id="93773458"/>
<dbReference type="AlphaFoldDB" id="A0A542XTS5"/>
<comment type="caution">
    <text evidence="9">The sequence shown here is derived from an EMBL/GenBank/DDBJ whole genome shotgun (WGS) entry which is preliminary data.</text>
</comment>
<dbReference type="Pfam" id="PF01061">
    <property type="entry name" value="ABC2_membrane"/>
    <property type="match status" value="1"/>
</dbReference>
<reference evidence="8 11" key="2">
    <citation type="submission" date="2021-03" db="EMBL/GenBank/DDBJ databases">
        <title>Whole genome shotgun sequence of Salinispora arenicola NBRC 105043.</title>
        <authorList>
            <person name="Komaki H."/>
            <person name="Tamura T."/>
        </authorList>
    </citation>
    <scope>NUCLEOTIDE SEQUENCE [LARGE SCALE GENOMIC DNA]</scope>
    <source>
        <strain evidence="8 11">NBRC 105043</strain>
    </source>
</reference>
<dbReference type="RefSeq" id="WP_018585066.1">
    <property type="nucleotide sequence ID" value="NZ_BOQM01000028.1"/>
</dbReference>
<protein>
    <recommendedName>
        <fullName evidence="6">Transport permease protein</fullName>
    </recommendedName>
</protein>
<gene>
    <name evidence="9" type="ORF">FB564_4305</name>
    <name evidence="8" type="ORF">Sar04_36380</name>
</gene>
<keyword evidence="2 6" id="KW-0812">Transmembrane</keyword>
<dbReference type="InterPro" id="IPR051784">
    <property type="entry name" value="Nod_factor_ABC_transporter"/>
</dbReference>
<reference evidence="9 10" key="1">
    <citation type="submission" date="2019-06" db="EMBL/GenBank/DDBJ databases">
        <title>Sequencing the genomes of 1000 actinobacteria strains.</title>
        <authorList>
            <person name="Klenk H.-P."/>
        </authorList>
    </citation>
    <scope>NUCLEOTIDE SEQUENCE [LARGE SCALE GENOMIC DNA]</scope>
    <source>
        <strain evidence="9 10">DSM 44819</strain>
    </source>
</reference>
<dbReference type="PANTHER" id="PTHR43229:SF2">
    <property type="entry name" value="NODULATION PROTEIN J"/>
    <property type="match status" value="1"/>
</dbReference>